<name>A0A378JHU6_9GAMM</name>
<dbReference type="GO" id="GO:0035438">
    <property type="term" value="F:cyclic-di-GMP binding"/>
    <property type="evidence" value="ECO:0007669"/>
    <property type="project" value="InterPro"/>
</dbReference>
<proteinExistence type="predicted"/>
<protein>
    <submittedName>
        <fullName evidence="2">Type IV pilus assembly PilZ</fullName>
    </submittedName>
</protein>
<evidence type="ECO:0000313" key="3">
    <source>
        <dbReference type="Proteomes" id="UP000254794"/>
    </source>
</evidence>
<dbReference type="Pfam" id="PF07238">
    <property type="entry name" value="PilZ"/>
    <property type="match status" value="1"/>
</dbReference>
<evidence type="ECO:0000259" key="1">
    <source>
        <dbReference type="Pfam" id="PF07238"/>
    </source>
</evidence>
<dbReference type="Gene3D" id="2.40.10.220">
    <property type="entry name" value="predicted glycosyltransferase like domains"/>
    <property type="match status" value="1"/>
</dbReference>
<dbReference type="AlphaFoldDB" id="A0A378JHU6"/>
<sequence length="185" mass="21535">MPVHERRQHFRIDDEIYFEYKVIEPGDFSSDKALTDELLGQSGQRYLETTRYFQSLDYELSKLTQTLAMKEPAIAHYLNLLNAKIDYLMRHLSIAEKTPQHKVNISLGGMAFYSKTKIKEHTSLKLVIYTKPKMVPIIVNAVVVYSQYSNNNNYRTAVQFDGLTKEQEQLLSQHIMLAQVQCRLD</sequence>
<organism evidence="2 3">
    <name type="scientific">Legionella busanensis</name>
    <dbReference type="NCBI Taxonomy" id="190655"/>
    <lineage>
        <taxon>Bacteria</taxon>
        <taxon>Pseudomonadati</taxon>
        <taxon>Pseudomonadota</taxon>
        <taxon>Gammaproteobacteria</taxon>
        <taxon>Legionellales</taxon>
        <taxon>Legionellaceae</taxon>
        <taxon>Legionella</taxon>
    </lineage>
</organism>
<dbReference type="Proteomes" id="UP000254794">
    <property type="component" value="Unassembled WGS sequence"/>
</dbReference>
<dbReference type="RefSeq" id="WP_115330451.1">
    <property type="nucleotide sequence ID" value="NZ_CAAAHP010000007.1"/>
</dbReference>
<dbReference type="EMBL" id="UGOD01000001">
    <property type="protein sequence ID" value="STX50765.1"/>
    <property type="molecule type" value="Genomic_DNA"/>
</dbReference>
<evidence type="ECO:0000313" key="2">
    <source>
        <dbReference type="EMBL" id="STX50765.1"/>
    </source>
</evidence>
<gene>
    <name evidence="2" type="primary">pilZ</name>
    <name evidence="2" type="ORF">NCTC13316_00853</name>
</gene>
<dbReference type="OrthoDB" id="5567005at2"/>
<accession>A0A378JHU6</accession>
<keyword evidence="3" id="KW-1185">Reference proteome</keyword>
<reference evidence="2 3" key="1">
    <citation type="submission" date="2018-06" db="EMBL/GenBank/DDBJ databases">
        <authorList>
            <consortium name="Pathogen Informatics"/>
            <person name="Doyle S."/>
        </authorList>
    </citation>
    <scope>NUCLEOTIDE SEQUENCE [LARGE SCALE GENOMIC DNA]</scope>
    <source>
        <strain evidence="2 3">NCTC13316</strain>
    </source>
</reference>
<feature type="domain" description="PilZ" evidence="1">
    <location>
        <begin position="103"/>
        <end position="175"/>
    </location>
</feature>
<dbReference type="InterPro" id="IPR009875">
    <property type="entry name" value="PilZ_domain"/>
</dbReference>